<dbReference type="STRING" id="236234.A0A1J9QNB6"/>
<dbReference type="Pfam" id="PF13343">
    <property type="entry name" value="SBP_bac_6"/>
    <property type="match status" value="1"/>
</dbReference>
<sequence>MVARCLVPCLLASAALSSAFDPQLGFNSFVAVENRTLDEIHQAALKEGGTLTVWHGGDEKNQQDSLKEAFEARFPGMTLNITVDLSKYHDVNLDRQLATDSLYVDSIILQTLHDYPRWKSQGALLPYKPLGWDEVHDEYKDPQGFYAGIGIFGWSNVWNSEYVSDGPKEYADYLKPEFKDKLVLTYPNDDDAVLYAFDLILRHQGVAWFDALLTQNPRWVRGTATPATLVGSSNGSYTATFTTALGLSPPSPFNISFPSPAGGSDGGPSFVTWPQTAAILTDAPHPESARLLHSYLLTKERQAAAGGWSVRKDVAAPGGYPADALDMPGTDPTEFARWMADRAAVERLRFFFEDRIGTAVGESPLEDGI</sequence>
<dbReference type="RefSeq" id="XP_020125814.1">
    <property type="nucleotide sequence ID" value="XM_020279083.1"/>
</dbReference>
<accession>A0A1J9QNB6</accession>
<reference evidence="3 4" key="1">
    <citation type="submission" date="2016-10" db="EMBL/GenBank/DDBJ databases">
        <title>Proteomics and genomics reveal pathogen-plant mechanisms compatible with a hemibiotrophic lifestyle of Diplodia corticola.</title>
        <authorList>
            <person name="Fernandes I."/>
            <person name="De Jonge R."/>
            <person name="Van De Peer Y."/>
            <person name="Devreese B."/>
            <person name="Alves A."/>
            <person name="Esteves A.C."/>
        </authorList>
    </citation>
    <scope>NUCLEOTIDE SEQUENCE [LARGE SCALE GENOMIC DNA]</scope>
    <source>
        <strain evidence="3 4">CBS 112549</strain>
    </source>
</reference>
<keyword evidence="1 2" id="KW-0732">Signal</keyword>
<dbReference type="EMBL" id="MNUE01000078">
    <property type="protein sequence ID" value="OJD29554.1"/>
    <property type="molecule type" value="Genomic_DNA"/>
</dbReference>
<dbReference type="Proteomes" id="UP000183809">
    <property type="component" value="Unassembled WGS sequence"/>
</dbReference>
<evidence type="ECO:0000256" key="2">
    <source>
        <dbReference type="SAM" id="SignalP"/>
    </source>
</evidence>
<feature type="signal peptide" evidence="2">
    <location>
        <begin position="1"/>
        <end position="19"/>
    </location>
</feature>
<dbReference type="GeneID" id="31019345"/>
<dbReference type="Gene3D" id="3.40.190.10">
    <property type="entry name" value="Periplasmic binding protein-like II"/>
    <property type="match status" value="2"/>
</dbReference>
<keyword evidence="4" id="KW-1185">Reference proteome</keyword>
<comment type="caution">
    <text evidence="3">The sequence shown here is derived from an EMBL/GenBank/DDBJ whole genome shotgun (WGS) entry which is preliminary data.</text>
</comment>
<feature type="chain" id="PRO_5012204993" evidence="2">
    <location>
        <begin position="20"/>
        <end position="369"/>
    </location>
</feature>
<organism evidence="3 4">
    <name type="scientific">Diplodia corticola</name>
    <dbReference type="NCBI Taxonomy" id="236234"/>
    <lineage>
        <taxon>Eukaryota</taxon>
        <taxon>Fungi</taxon>
        <taxon>Dikarya</taxon>
        <taxon>Ascomycota</taxon>
        <taxon>Pezizomycotina</taxon>
        <taxon>Dothideomycetes</taxon>
        <taxon>Dothideomycetes incertae sedis</taxon>
        <taxon>Botryosphaeriales</taxon>
        <taxon>Botryosphaeriaceae</taxon>
        <taxon>Diplodia</taxon>
    </lineage>
</organism>
<name>A0A1J9QNB6_9PEZI</name>
<dbReference type="PANTHER" id="PTHR30006">
    <property type="entry name" value="THIAMINE-BINDING PERIPLASMIC PROTEIN-RELATED"/>
    <property type="match status" value="1"/>
</dbReference>
<dbReference type="SUPFAM" id="SSF53850">
    <property type="entry name" value="Periplasmic binding protein-like II"/>
    <property type="match status" value="1"/>
</dbReference>
<dbReference type="OrthoDB" id="124329at2759"/>
<proteinExistence type="predicted"/>
<protein>
    <submittedName>
        <fullName evidence="3">Abc transporter</fullName>
    </submittedName>
</protein>
<evidence type="ECO:0000313" key="3">
    <source>
        <dbReference type="EMBL" id="OJD29554.1"/>
    </source>
</evidence>
<evidence type="ECO:0000313" key="4">
    <source>
        <dbReference type="Proteomes" id="UP000183809"/>
    </source>
</evidence>
<evidence type="ECO:0000256" key="1">
    <source>
        <dbReference type="ARBA" id="ARBA00022729"/>
    </source>
</evidence>
<dbReference type="AlphaFoldDB" id="A0A1J9QNB6"/>
<gene>
    <name evidence="3" type="ORF">BKCO1_7800027</name>
</gene>
<dbReference type="PANTHER" id="PTHR30006:SF2">
    <property type="entry name" value="ABC TRANSPORTER SUBSTRATE-BINDING PROTEIN"/>
    <property type="match status" value="1"/>
</dbReference>